<dbReference type="Proteomes" id="UP001497700">
    <property type="component" value="Unassembled WGS sequence"/>
</dbReference>
<dbReference type="EMBL" id="MU393566">
    <property type="protein sequence ID" value="KAI4860994.1"/>
    <property type="molecule type" value="Genomic_DNA"/>
</dbReference>
<sequence>MADNNTNGIEKGASGEVTISEPQPSLPPVAKGPMNAGEDSMEPSIVTNTAIADTETAASAEPAAQTDSITISSKEELTEKLEAADKLASQPEKPADNVSEQPAATETATADEPSLPNGETKEPPKPVTVEEIPDQDMPVAPPTPPTEMTGALPVDNQPDDAAKAEPVQVTTETEIETDKAEATTEAITEAITEPTTKPTTKPTTGDKRKASEAESSNGDTAAEKPSEDAPAEKKQKTNGTATNGAPRKVGRPRKDKKAKPVVGRTARKTRSQGLVE</sequence>
<evidence type="ECO:0000313" key="2">
    <source>
        <dbReference type="Proteomes" id="UP001497700"/>
    </source>
</evidence>
<reference evidence="1 2" key="1">
    <citation type="journal article" date="2022" name="New Phytol.">
        <title>Ecological generalism drives hyperdiversity of secondary metabolite gene clusters in xylarialean endophytes.</title>
        <authorList>
            <person name="Franco M.E.E."/>
            <person name="Wisecaver J.H."/>
            <person name="Arnold A.E."/>
            <person name="Ju Y.M."/>
            <person name="Slot J.C."/>
            <person name="Ahrendt S."/>
            <person name="Moore L.P."/>
            <person name="Eastman K.E."/>
            <person name="Scott K."/>
            <person name="Konkel Z."/>
            <person name="Mondo S.J."/>
            <person name="Kuo A."/>
            <person name="Hayes R.D."/>
            <person name="Haridas S."/>
            <person name="Andreopoulos B."/>
            <person name="Riley R."/>
            <person name="LaButti K."/>
            <person name="Pangilinan J."/>
            <person name="Lipzen A."/>
            <person name="Amirebrahimi M."/>
            <person name="Yan J."/>
            <person name="Adam C."/>
            <person name="Keymanesh K."/>
            <person name="Ng V."/>
            <person name="Louie K."/>
            <person name="Northen T."/>
            <person name="Drula E."/>
            <person name="Henrissat B."/>
            <person name="Hsieh H.M."/>
            <person name="Youens-Clark K."/>
            <person name="Lutzoni F."/>
            <person name="Miadlikowska J."/>
            <person name="Eastwood D.C."/>
            <person name="Hamelin R.C."/>
            <person name="Grigoriev I.V."/>
            <person name="U'Ren J.M."/>
        </authorList>
    </citation>
    <scope>NUCLEOTIDE SEQUENCE [LARGE SCALE GENOMIC DNA]</scope>
    <source>
        <strain evidence="1 2">CBS 119005</strain>
    </source>
</reference>
<name>A0ACB9YNM9_9PEZI</name>
<organism evidence="1 2">
    <name type="scientific">Hypoxylon rubiginosum</name>
    <dbReference type="NCBI Taxonomy" id="110542"/>
    <lineage>
        <taxon>Eukaryota</taxon>
        <taxon>Fungi</taxon>
        <taxon>Dikarya</taxon>
        <taxon>Ascomycota</taxon>
        <taxon>Pezizomycotina</taxon>
        <taxon>Sordariomycetes</taxon>
        <taxon>Xylariomycetidae</taxon>
        <taxon>Xylariales</taxon>
        <taxon>Hypoxylaceae</taxon>
        <taxon>Hypoxylon</taxon>
    </lineage>
</organism>
<keyword evidence="2" id="KW-1185">Reference proteome</keyword>
<accession>A0ACB9YNM9</accession>
<comment type="caution">
    <text evidence="1">The sequence shown here is derived from an EMBL/GenBank/DDBJ whole genome shotgun (WGS) entry which is preliminary data.</text>
</comment>
<proteinExistence type="predicted"/>
<gene>
    <name evidence="1" type="ORF">F4820DRAFT_452397</name>
</gene>
<evidence type="ECO:0000313" key="1">
    <source>
        <dbReference type="EMBL" id="KAI4860994.1"/>
    </source>
</evidence>
<protein>
    <submittedName>
        <fullName evidence="1">Uncharacterized protein</fullName>
    </submittedName>
</protein>